<sequence length="70" mass="8184">MDYIDADWRPVGDGRNRRRRTGILAAQRQAWHKMTRAERRRARLALRDCAMFLGCIIVAIGLPGWVEYLL</sequence>
<dbReference type="Proteomes" id="UP000245778">
    <property type="component" value="Unassembled WGS sequence"/>
</dbReference>
<keyword evidence="1" id="KW-0472">Membrane</keyword>
<organism evidence="2 3">
    <name type="scientific">Intestinimonas butyriciproducens</name>
    <dbReference type="NCBI Taxonomy" id="1297617"/>
    <lineage>
        <taxon>Bacteria</taxon>
        <taxon>Bacillati</taxon>
        <taxon>Bacillota</taxon>
        <taxon>Clostridia</taxon>
        <taxon>Eubacteriales</taxon>
        <taxon>Intestinimonas</taxon>
    </lineage>
</organism>
<dbReference type="EMBL" id="QEKK01000019">
    <property type="protein sequence ID" value="PVY46179.1"/>
    <property type="molecule type" value="Genomic_DNA"/>
</dbReference>
<accession>A0A2U1BBZ1</accession>
<feature type="transmembrane region" description="Helical" evidence="1">
    <location>
        <begin position="44"/>
        <end position="66"/>
    </location>
</feature>
<protein>
    <submittedName>
        <fullName evidence="2">Uncharacterized protein</fullName>
    </submittedName>
</protein>
<keyword evidence="1" id="KW-1133">Transmembrane helix</keyword>
<evidence type="ECO:0000313" key="3">
    <source>
        <dbReference type="Proteomes" id="UP000245778"/>
    </source>
</evidence>
<dbReference type="GeneID" id="93228712"/>
<evidence type="ECO:0000256" key="1">
    <source>
        <dbReference type="SAM" id="Phobius"/>
    </source>
</evidence>
<proteinExistence type="predicted"/>
<evidence type="ECO:0000313" key="2">
    <source>
        <dbReference type="EMBL" id="PVY46179.1"/>
    </source>
</evidence>
<comment type="caution">
    <text evidence="2">The sequence shown here is derived from an EMBL/GenBank/DDBJ whole genome shotgun (WGS) entry which is preliminary data.</text>
</comment>
<gene>
    <name evidence="2" type="ORF">C7373_1194</name>
</gene>
<dbReference type="AlphaFoldDB" id="A0A2U1BBZ1"/>
<keyword evidence="1" id="KW-0812">Transmembrane</keyword>
<dbReference type="RefSeq" id="WP_116722605.1">
    <property type="nucleotide sequence ID" value="NZ_CP011524.1"/>
</dbReference>
<name>A0A2U1BBZ1_9FIRM</name>
<reference evidence="2 3" key="1">
    <citation type="submission" date="2018-04" db="EMBL/GenBank/DDBJ databases">
        <title>Genomic Encyclopedia of Type Strains, Phase IV (KMG-IV): sequencing the most valuable type-strain genomes for metagenomic binning, comparative biology and taxonomic classification.</title>
        <authorList>
            <person name="Goeker M."/>
        </authorList>
    </citation>
    <scope>NUCLEOTIDE SEQUENCE [LARGE SCALE GENOMIC DNA]</scope>
    <source>
        <strain evidence="2 3">DSM 26588</strain>
    </source>
</reference>